<reference evidence="3 4" key="1">
    <citation type="submission" date="2023-02" db="EMBL/GenBank/DDBJ databases">
        <title>LHISI_Scaffold_Assembly.</title>
        <authorList>
            <person name="Stuart O.P."/>
            <person name="Cleave R."/>
            <person name="Magrath M.J.L."/>
            <person name="Mikheyev A.S."/>
        </authorList>
    </citation>
    <scope>NUCLEOTIDE SEQUENCE [LARGE SCALE GENOMIC DNA]</scope>
    <source>
        <strain evidence="3">Daus_M_001</strain>
        <tissue evidence="3">Leg muscle</tissue>
    </source>
</reference>
<dbReference type="SMART" id="SM00343">
    <property type="entry name" value="ZnF_C2HC"/>
    <property type="match status" value="1"/>
</dbReference>
<dbReference type="Pfam" id="PF00098">
    <property type="entry name" value="zf-CCHC"/>
    <property type="match status" value="1"/>
</dbReference>
<evidence type="ECO:0000259" key="2">
    <source>
        <dbReference type="PROSITE" id="PS50158"/>
    </source>
</evidence>
<protein>
    <recommendedName>
        <fullName evidence="2">CCHC-type domain-containing protein</fullName>
    </recommendedName>
</protein>
<evidence type="ECO:0000313" key="3">
    <source>
        <dbReference type="EMBL" id="KAJ8867074.1"/>
    </source>
</evidence>
<gene>
    <name evidence="3" type="ORF">PR048_032936</name>
</gene>
<evidence type="ECO:0000313" key="4">
    <source>
        <dbReference type="Proteomes" id="UP001159363"/>
    </source>
</evidence>
<dbReference type="EMBL" id="JARBHB010000016">
    <property type="protein sequence ID" value="KAJ8867074.1"/>
    <property type="molecule type" value="Genomic_DNA"/>
</dbReference>
<sequence>MHTEDDYRSVEKPNQRKFERPEAEQRNIVCYACNEIGHIARVCPKVTAEGKTNKSKPDHKRSSGSYTSEGTCVAEVEYENTALDEDGAVATGYFKALCANKLGRIIAGDIKVMDGNKMIFNAFSGGSDVYLVSCQTYKGNGKLVKCDSVKGNLPTGMTAMKSAVTWHRRMGHLTSLPAVCDTSSS</sequence>
<comment type="caution">
    <text evidence="3">The sequence shown here is derived from an EMBL/GenBank/DDBJ whole genome shotgun (WGS) entry which is preliminary data.</text>
</comment>
<dbReference type="Proteomes" id="UP001159363">
    <property type="component" value="Chromosome 15"/>
</dbReference>
<dbReference type="InterPro" id="IPR036875">
    <property type="entry name" value="Znf_CCHC_sf"/>
</dbReference>
<evidence type="ECO:0000256" key="1">
    <source>
        <dbReference type="PROSITE-ProRule" id="PRU00047"/>
    </source>
</evidence>
<organism evidence="3 4">
    <name type="scientific">Dryococelus australis</name>
    <dbReference type="NCBI Taxonomy" id="614101"/>
    <lineage>
        <taxon>Eukaryota</taxon>
        <taxon>Metazoa</taxon>
        <taxon>Ecdysozoa</taxon>
        <taxon>Arthropoda</taxon>
        <taxon>Hexapoda</taxon>
        <taxon>Insecta</taxon>
        <taxon>Pterygota</taxon>
        <taxon>Neoptera</taxon>
        <taxon>Polyneoptera</taxon>
        <taxon>Phasmatodea</taxon>
        <taxon>Verophasmatodea</taxon>
        <taxon>Anareolatae</taxon>
        <taxon>Phasmatidae</taxon>
        <taxon>Eurycanthinae</taxon>
        <taxon>Dryococelus</taxon>
    </lineage>
</organism>
<keyword evidence="1" id="KW-0862">Zinc</keyword>
<name>A0ABQ9G7R5_9NEOP</name>
<accession>A0ABQ9G7R5</accession>
<keyword evidence="1" id="KW-0479">Metal-binding</keyword>
<keyword evidence="1" id="KW-0863">Zinc-finger</keyword>
<keyword evidence="4" id="KW-1185">Reference proteome</keyword>
<dbReference type="Gene3D" id="4.10.60.10">
    <property type="entry name" value="Zinc finger, CCHC-type"/>
    <property type="match status" value="1"/>
</dbReference>
<dbReference type="PROSITE" id="PS50158">
    <property type="entry name" value="ZF_CCHC"/>
    <property type="match status" value="1"/>
</dbReference>
<dbReference type="InterPro" id="IPR001878">
    <property type="entry name" value="Znf_CCHC"/>
</dbReference>
<feature type="domain" description="CCHC-type" evidence="2">
    <location>
        <begin position="30"/>
        <end position="45"/>
    </location>
</feature>
<proteinExistence type="predicted"/>
<dbReference type="SUPFAM" id="SSF57756">
    <property type="entry name" value="Retrovirus zinc finger-like domains"/>
    <property type="match status" value="1"/>
</dbReference>